<dbReference type="FunFam" id="1.10.8.60:FF:000091">
    <property type="entry name" value="Lon protease homolog 2, peroxisomal"/>
    <property type="match status" value="1"/>
</dbReference>
<evidence type="ECO:0000256" key="6">
    <source>
        <dbReference type="ARBA" id="ARBA00022840"/>
    </source>
</evidence>
<dbReference type="InterPro" id="IPR027417">
    <property type="entry name" value="P-loop_NTPase"/>
</dbReference>
<dbReference type="FunFam" id="2.30.130.40:FF:000011">
    <property type="entry name" value="Lon protease homolog 2, peroxisomal"/>
    <property type="match status" value="1"/>
</dbReference>
<dbReference type="InterPro" id="IPR027501">
    <property type="entry name" value="Lonp2_euk"/>
</dbReference>
<feature type="domain" description="Lon proteolytic" evidence="15">
    <location>
        <begin position="729"/>
        <end position="916"/>
    </location>
</feature>
<evidence type="ECO:0000256" key="5">
    <source>
        <dbReference type="ARBA" id="ARBA00022825"/>
    </source>
</evidence>
<dbReference type="InterPro" id="IPR046336">
    <property type="entry name" value="Lon_prtase_N_sf"/>
</dbReference>
<dbReference type="Pfam" id="PF05362">
    <property type="entry name" value="Lon_C"/>
    <property type="match status" value="1"/>
</dbReference>
<dbReference type="Gene3D" id="1.20.5.5270">
    <property type="match status" value="1"/>
</dbReference>
<sequence>MGSNNGRATKLSLVPLPKGSVLLPGVTLRIPVSNRPDLANLLSTLLDRTNPAKRDGNSITFGCVPLSSPLLSNDGQQLIDDGSLDGARKEEYDAVDAGQARKEDLFRYGTVGKVIGVQRRAYAEPFLVVQGVQRFTVKRILKERPFFEAEVVLHSERDVISNDAETVELFQQLRQLSREFITLLRLSSLLPSTGTRLSPLVARKFEVYIAKTDLSQAGNLADFMADVADSTFEEKLRVLASFALRTRLERVVELLGRQVQGIKNSVKVTTISTSSFPPNSPFDISQIDPRDRELLARRAMAGLTGLTPPGAAGGRNNEDEKETNEVDELQRRLQEAELSPEARKVADKELRRLRKMNPANAEYGVCRTYLENIADIPWTKVTEDQLGPETLKRARKQLDEDHYGLETIKKRLLEYLAVLRLKQSTNQDVERQIAALTKELDAANEVDVEKDVPALSESDRVSLEAKLNLLQSRRMTDKSPILLLVGPPGTGKTSLARSVAASLGRKFHRISLGGVRDEAEIRGHRRTYVAAMPGLVVNGLKKVGVANPVFLLDEIDKVGGANFQGDPSAAMLEVLDPEQNHTFLDHYINIPLDLSKVLFIATANSLDTIPAPLLDRMETITLSGYTTVEKRHIAKRHLIPKQIRANGLSEGQVILSDEVIDKVIASYTRESGVRNLERELGSICRHKAVQYADAVDTGRLDTYNPVVALDDVEEILGIERFDEEIAEKHGRPGVVTGLVAYSTGGQGSILFIEVADMPGNGRVQLTGKLGDVLKESVEVALTWVKAHSFELGLTHDPNEDIMKNRSLHVHCPAGAIPKDGPSAGLAHTIGLISLFTGKAVPPQIAMTGEVSLRGRVMPVGGIKEKLIGALRAGVKTVLLPEQNRKDVKDVPQEVHDGLQIVYVRHIWEAIRQVWPDAHWPGQHQMNFVESRL</sequence>
<keyword evidence="13" id="KW-0175">Coiled coil</keyword>
<dbReference type="SUPFAM" id="SSF52540">
    <property type="entry name" value="P-loop containing nucleoside triphosphate hydrolases"/>
    <property type="match status" value="1"/>
</dbReference>
<evidence type="ECO:0000259" key="16">
    <source>
        <dbReference type="PROSITE" id="PS51787"/>
    </source>
</evidence>
<evidence type="ECO:0000256" key="9">
    <source>
        <dbReference type="PIRNR" id="PIRNR001174"/>
    </source>
</evidence>
<dbReference type="SUPFAM" id="SSF54211">
    <property type="entry name" value="Ribosomal protein S5 domain 2-like"/>
    <property type="match status" value="1"/>
</dbReference>
<dbReference type="SMART" id="SM00464">
    <property type="entry name" value="LON"/>
    <property type="match status" value="1"/>
</dbReference>
<dbReference type="PRINTS" id="PR00830">
    <property type="entry name" value="ENDOLAPTASE"/>
</dbReference>
<dbReference type="Gene3D" id="3.40.50.300">
    <property type="entry name" value="P-loop containing nucleotide triphosphate hydrolases"/>
    <property type="match status" value="1"/>
</dbReference>
<dbReference type="SMART" id="SM00382">
    <property type="entry name" value="AAA"/>
    <property type="match status" value="1"/>
</dbReference>
<dbReference type="FunFam" id="1.20.58.1480:FF:000011">
    <property type="entry name" value="Lon protease homolog 2, peroxisomal"/>
    <property type="match status" value="1"/>
</dbReference>
<dbReference type="PIRSF" id="PIRSF001174">
    <property type="entry name" value="Lon_proteas"/>
    <property type="match status" value="1"/>
</dbReference>
<protein>
    <recommendedName>
        <fullName evidence="8">Lon protease homolog 2, peroxisomal</fullName>
        <ecNumber evidence="8">3.4.21.-</ecNumber>
    </recommendedName>
</protein>
<feature type="coiled-coil region" evidence="13">
    <location>
        <begin position="419"/>
        <end position="446"/>
    </location>
</feature>
<keyword evidence="2 8" id="KW-0645">Protease</keyword>
<dbReference type="EC" id="3.4.21.-" evidence="8"/>
<dbReference type="GO" id="GO:0016485">
    <property type="term" value="P:protein processing"/>
    <property type="evidence" value="ECO:0007669"/>
    <property type="project" value="UniProtKB-UniRule"/>
</dbReference>
<evidence type="ECO:0000256" key="7">
    <source>
        <dbReference type="ARBA" id="ARBA00023140"/>
    </source>
</evidence>
<dbReference type="GO" id="GO:0004252">
    <property type="term" value="F:serine-type endopeptidase activity"/>
    <property type="evidence" value="ECO:0007669"/>
    <property type="project" value="UniProtKB-UniRule"/>
</dbReference>
<evidence type="ECO:0000259" key="15">
    <source>
        <dbReference type="PROSITE" id="PS51786"/>
    </source>
</evidence>
<dbReference type="SUPFAM" id="SSF88697">
    <property type="entry name" value="PUA domain-like"/>
    <property type="match status" value="1"/>
</dbReference>
<dbReference type="Pfam" id="PF22667">
    <property type="entry name" value="Lon_lid"/>
    <property type="match status" value="1"/>
</dbReference>
<dbReference type="Pfam" id="PF02190">
    <property type="entry name" value="LON_substr_bdg"/>
    <property type="match status" value="1"/>
</dbReference>
<dbReference type="RefSeq" id="XP_026617596.1">
    <property type="nucleotide sequence ID" value="XM_026759145.1"/>
</dbReference>
<evidence type="ECO:0000313" key="17">
    <source>
        <dbReference type="EMBL" id="RHZ64701.1"/>
    </source>
</evidence>
<dbReference type="GO" id="GO:0016887">
    <property type="term" value="F:ATP hydrolysis activity"/>
    <property type="evidence" value="ECO:0007669"/>
    <property type="project" value="UniProtKB-UniRule"/>
</dbReference>
<dbReference type="FunFam" id="1.20.5.5270:FF:000002">
    <property type="entry name" value="Lon protease homolog"/>
    <property type="match status" value="1"/>
</dbReference>
<evidence type="ECO:0000256" key="8">
    <source>
        <dbReference type="HAMAP-Rule" id="MF_03121"/>
    </source>
</evidence>
<dbReference type="GO" id="GO:0005782">
    <property type="term" value="C:peroxisomal matrix"/>
    <property type="evidence" value="ECO:0007669"/>
    <property type="project" value="UniProtKB-SubCell"/>
</dbReference>
<comment type="subcellular location">
    <subcellularLocation>
        <location evidence="1 8">Peroxisome matrix</location>
    </subcellularLocation>
</comment>
<dbReference type="GO" id="GO:0006515">
    <property type="term" value="P:protein quality control for misfolded or incompletely synthesized proteins"/>
    <property type="evidence" value="ECO:0007669"/>
    <property type="project" value="UniProtKB-UniRule"/>
</dbReference>
<dbReference type="FunFam" id="3.30.230.10:FF:000039">
    <property type="entry name" value="Lon protease homolog 2, peroxisomal"/>
    <property type="match status" value="1"/>
</dbReference>
<feature type="binding site" evidence="8 11">
    <location>
        <begin position="486"/>
        <end position="493"/>
    </location>
    <ligand>
        <name>ATP</name>
        <dbReference type="ChEBI" id="CHEBI:30616"/>
    </ligand>
</feature>
<evidence type="ECO:0000256" key="14">
    <source>
        <dbReference type="SAM" id="MobiDB-lite"/>
    </source>
</evidence>
<feature type="domain" description="Lon N-terminal" evidence="16">
    <location>
        <begin position="11"/>
        <end position="259"/>
    </location>
</feature>
<dbReference type="GeneID" id="38127500"/>
<gene>
    <name evidence="17" type="ORF">CDV56_105526</name>
</gene>
<feature type="region of interest" description="Disordered" evidence="14">
    <location>
        <begin position="302"/>
        <end position="325"/>
    </location>
</feature>
<dbReference type="InterPro" id="IPR054594">
    <property type="entry name" value="Lon_lid"/>
</dbReference>
<dbReference type="EMBL" id="NKHU02000021">
    <property type="protein sequence ID" value="RHZ64701.1"/>
    <property type="molecule type" value="Genomic_DNA"/>
</dbReference>
<evidence type="ECO:0000256" key="10">
    <source>
        <dbReference type="PIRSR" id="PIRSR001174-1"/>
    </source>
</evidence>
<dbReference type="InterPro" id="IPR015947">
    <property type="entry name" value="PUA-like_sf"/>
</dbReference>
<keyword evidence="7 8" id="KW-0576">Peroxisome</keyword>
<dbReference type="VEuPathDB" id="FungiDB:CDV56_105526"/>
<dbReference type="InterPro" id="IPR008269">
    <property type="entry name" value="Lon_proteolytic"/>
</dbReference>
<accession>A0A397HNF7</accession>
<dbReference type="Gene3D" id="2.30.130.40">
    <property type="entry name" value="LON domain-like"/>
    <property type="match status" value="1"/>
</dbReference>
<comment type="similarity">
    <text evidence="8 9 12">Belongs to the peptidase S16 family.</text>
</comment>
<feature type="active site" evidence="8 10">
    <location>
        <position position="865"/>
    </location>
</feature>
<dbReference type="InterPro" id="IPR003959">
    <property type="entry name" value="ATPase_AAA_core"/>
</dbReference>
<dbReference type="GO" id="GO:0016558">
    <property type="term" value="P:protein import into peroxisome matrix"/>
    <property type="evidence" value="ECO:0007669"/>
    <property type="project" value="UniProtKB-UniRule"/>
</dbReference>
<proteinExistence type="inferred from homology"/>
<dbReference type="PROSITE" id="PS51787">
    <property type="entry name" value="LON_N"/>
    <property type="match status" value="1"/>
</dbReference>
<dbReference type="OrthoDB" id="2411602at2759"/>
<dbReference type="STRING" id="41047.A0A397HNF7"/>
<dbReference type="InterPro" id="IPR004815">
    <property type="entry name" value="Lon_bac/euk-typ"/>
</dbReference>
<keyword evidence="18" id="KW-1185">Reference proteome</keyword>
<dbReference type="GO" id="GO:0004176">
    <property type="term" value="F:ATP-dependent peptidase activity"/>
    <property type="evidence" value="ECO:0007669"/>
    <property type="project" value="UniProtKB-UniRule"/>
</dbReference>
<dbReference type="InterPro" id="IPR027065">
    <property type="entry name" value="Lon_Prtase"/>
</dbReference>
<evidence type="ECO:0000313" key="18">
    <source>
        <dbReference type="Proteomes" id="UP000215305"/>
    </source>
</evidence>
<keyword evidence="3 8" id="KW-0547">Nucleotide-binding</keyword>
<dbReference type="Gene3D" id="3.30.230.10">
    <property type="match status" value="1"/>
</dbReference>
<comment type="caution">
    <text evidence="17">The sequence shown here is derived from an EMBL/GenBank/DDBJ whole genome shotgun (WGS) entry which is preliminary data.</text>
</comment>
<keyword evidence="5 8" id="KW-0720">Serine protease</keyword>
<dbReference type="PROSITE" id="PS51786">
    <property type="entry name" value="LON_PROTEOLYTIC"/>
    <property type="match status" value="1"/>
</dbReference>
<dbReference type="GO" id="GO:0005524">
    <property type="term" value="F:ATP binding"/>
    <property type="evidence" value="ECO:0007669"/>
    <property type="project" value="UniProtKB-UniRule"/>
</dbReference>
<dbReference type="Pfam" id="PF00004">
    <property type="entry name" value="AAA"/>
    <property type="match status" value="1"/>
</dbReference>
<dbReference type="Gene3D" id="1.20.58.1480">
    <property type="match status" value="1"/>
</dbReference>
<evidence type="ECO:0000256" key="12">
    <source>
        <dbReference type="PROSITE-ProRule" id="PRU01122"/>
    </source>
</evidence>
<organism evidence="17 18">
    <name type="scientific">Aspergillus thermomutatus</name>
    <name type="common">Neosartorya pseudofischeri</name>
    <dbReference type="NCBI Taxonomy" id="41047"/>
    <lineage>
        <taxon>Eukaryota</taxon>
        <taxon>Fungi</taxon>
        <taxon>Dikarya</taxon>
        <taxon>Ascomycota</taxon>
        <taxon>Pezizomycotina</taxon>
        <taxon>Eurotiomycetes</taxon>
        <taxon>Eurotiomycetidae</taxon>
        <taxon>Eurotiales</taxon>
        <taxon>Aspergillaceae</taxon>
        <taxon>Aspergillus</taxon>
        <taxon>Aspergillus subgen. Fumigati</taxon>
    </lineage>
</organism>
<evidence type="ECO:0000256" key="1">
    <source>
        <dbReference type="ARBA" id="ARBA00004253"/>
    </source>
</evidence>
<dbReference type="Gene3D" id="1.10.8.60">
    <property type="match status" value="1"/>
</dbReference>
<dbReference type="AlphaFoldDB" id="A0A397HNF7"/>
<evidence type="ECO:0000256" key="2">
    <source>
        <dbReference type="ARBA" id="ARBA00022670"/>
    </source>
</evidence>
<dbReference type="CDD" id="cd19500">
    <property type="entry name" value="RecA-like_Lon"/>
    <property type="match status" value="1"/>
</dbReference>
<keyword evidence="4 8" id="KW-0378">Hydrolase</keyword>
<dbReference type="HAMAP" id="MF_03121">
    <property type="entry name" value="lonp2_euk"/>
    <property type="match status" value="1"/>
</dbReference>
<feature type="short sequence motif" description="Microbody targeting signal" evidence="8">
    <location>
        <begin position="930"/>
        <end position="932"/>
    </location>
</feature>
<feature type="active site" evidence="8 10">
    <location>
        <position position="822"/>
    </location>
</feature>
<reference evidence="17" key="1">
    <citation type="submission" date="2018-08" db="EMBL/GenBank/DDBJ databases">
        <title>Draft genome sequence of azole-resistant Aspergillus thermomutatus (Neosartorya pseudofischeri) strain HMR AF 39, isolated from a human nasal aspirate.</title>
        <authorList>
            <person name="Parent-Michaud M."/>
            <person name="Dufresne P.J."/>
            <person name="Fournier E."/>
            <person name="Martineau C."/>
            <person name="Moreira S."/>
            <person name="Perkins V."/>
            <person name="De Repentigny L."/>
            <person name="Dufresne S.F."/>
        </authorList>
    </citation>
    <scope>NUCLEOTIDE SEQUENCE [LARGE SCALE GENOMIC DNA]</scope>
    <source>
        <strain evidence="17">HMR AF 39</strain>
    </source>
</reference>
<dbReference type="InterPro" id="IPR020568">
    <property type="entry name" value="Ribosomal_Su5_D2-typ_SF"/>
</dbReference>
<dbReference type="Proteomes" id="UP000215305">
    <property type="component" value="Unassembled WGS sequence"/>
</dbReference>
<evidence type="ECO:0000256" key="3">
    <source>
        <dbReference type="ARBA" id="ARBA00022741"/>
    </source>
</evidence>
<dbReference type="InterPro" id="IPR014721">
    <property type="entry name" value="Ribsml_uS5_D2-typ_fold_subgr"/>
</dbReference>
<name>A0A397HNF7_ASPTH</name>
<dbReference type="PANTHER" id="PTHR10046">
    <property type="entry name" value="ATP DEPENDENT LON PROTEASE FAMILY MEMBER"/>
    <property type="match status" value="1"/>
</dbReference>
<dbReference type="InterPro" id="IPR003593">
    <property type="entry name" value="AAA+_ATPase"/>
</dbReference>
<evidence type="ECO:0000256" key="4">
    <source>
        <dbReference type="ARBA" id="ARBA00022801"/>
    </source>
</evidence>
<dbReference type="InterPro" id="IPR003111">
    <property type="entry name" value="Lon_prtase_N"/>
</dbReference>
<keyword evidence="6 8" id="KW-0067">ATP-binding</keyword>
<evidence type="ECO:0000256" key="11">
    <source>
        <dbReference type="PIRSR" id="PIRSR001174-2"/>
    </source>
</evidence>
<evidence type="ECO:0000256" key="13">
    <source>
        <dbReference type="SAM" id="Coils"/>
    </source>
</evidence>
<comment type="function">
    <text evidence="8">ATP-dependent serine protease that mediates the selective degradation of misfolded and unassembled polypeptides in the peroxisomal matrix. Necessary for type 2 peroxisome targeting signal (PTS2)-containing protein processing and facilitates peroxisome matrix protein import.</text>
</comment>